<protein>
    <submittedName>
        <fullName evidence="3">Uncharacterized protein</fullName>
    </submittedName>
</protein>
<evidence type="ECO:0000256" key="2">
    <source>
        <dbReference type="SAM" id="SignalP"/>
    </source>
</evidence>
<keyword evidence="1" id="KW-0175">Coiled coil</keyword>
<accession>A0AAD9NYK2</accession>
<feature type="signal peptide" evidence="2">
    <location>
        <begin position="1"/>
        <end position="25"/>
    </location>
</feature>
<dbReference type="AlphaFoldDB" id="A0AAD9NYK2"/>
<feature type="coiled-coil region" evidence="1">
    <location>
        <begin position="45"/>
        <end position="72"/>
    </location>
</feature>
<evidence type="ECO:0000313" key="3">
    <source>
        <dbReference type="EMBL" id="KAK2184795.1"/>
    </source>
</evidence>
<organism evidence="3 4">
    <name type="scientific">Ridgeia piscesae</name>
    <name type="common">Tubeworm</name>
    <dbReference type="NCBI Taxonomy" id="27915"/>
    <lineage>
        <taxon>Eukaryota</taxon>
        <taxon>Metazoa</taxon>
        <taxon>Spiralia</taxon>
        <taxon>Lophotrochozoa</taxon>
        <taxon>Annelida</taxon>
        <taxon>Polychaeta</taxon>
        <taxon>Sedentaria</taxon>
        <taxon>Canalipalpata</taxon>
        <taxon>Sabellida</taxon>
        <taxon>Siboglinidae</taxon>
        <taxon>Ridgeia</taxon>
    </lineage>
</organism>
<evidence type="ECO:0000313" key="4">
    <source>
        <dbReference type="Proteomes" id="UP001209878"/>
    </source>
</evidence>
<feature type="chain" id="PRO_5042187481" evidence="2">
    <location>
        <begin position="26"/>
        <end position="568"/>
    </location>
</feature>
<reference evidence="3" key="1">
    <citation type="journal article" date="2023" name="Mol. Biol. Evol.">
        <title>Third-Generation Sequencing Reveals the Adaptive Role of the Epigenome in Three Deep-Sea Polychaetes.</title>
        <authorList>
            <person name="Perez M."/>
            <person name="Aroh O."/>
            <person name="Sun Y."/>
            <person name="Lan Y."/>
            <person name="Juniper S.K."/>
            <person name="Young C.R."/>
            <person name="Angers B."/>
            <person name="Qian P.Y."/>
        </authorList>
    </citation>
    <scope>NUCLEOTIDE SEQUENCE</scope>
    <source>
        <strain evidence="3">R07B-5</strain>
    </source>
</reference>
<sequence>MPARIVRALAVLVIASVLTPDPVKSQCTTKYCRDGDSEGDLWTMVLHHQDSIEKLQQQVANQEEIIRSLNEEPIAKCNTCETNRWSLVYENDADGTAVYGRRDDLVAALRAGAALTVYMVDLLTGTTIPFTQIHIEQDYVCAQNTRTTRAKWGAFKGNVYWVMFIICTSGRSHVTRYYVGGNFYTRNPARYGAKWYVKYSQKTQPVLTQDATGQVFTGSIDALKQAVRDGKAMYAIVGNDSQADLLPLTNVAVKNGHVAAQSVNRVSLKPCVDGGCEFDDSATSQSYMLSTAGGAVVESRRLLDTATFEPEVRRQAAISWLVDDCWTLALVHDGAGQVVRGSLDCLRDAVRKGHRVRVRLPGLHDNVAEADGVFLKNGVVSAYFLSLVSDDKDTLPNIASDHPTHAVWMTVSTSGTVRMRWQKLGSVESERKMRRVFDEVMWFIDNRPWTLVLSVDARGTATHGRKVALAEAIKLGASVHYFSLGGSLVGADNLDLNGNDVDAQSNDHISIRTPTDNANEIEFQNSPYWWFTIVTTTGRRMASRWTYGRHESRSQSVENVHFDWFVSY</sequence>
<evidence type="ECO:0000256" key="1">
    <source>
        <dbReference type="SAM" id="Coils"/>
    </source>
</evidence>
<name>A0AAD9NYK2_RIDPI</name>
<dbReference type="EMBL" id="JAODUO010000252">
    <property type="protein sequence ID" value="KAK2184795.1"/>
    <property type="molecule type" value="Genomic_DNA"/>
</dbReference>
<keyword evidence="4" id="KW-1185">Reference proteome</keyword>
<gene>
    <name evidence="3" type="ORF">NP493_252g02014</name>
</gene>
<comment type="caution">
    <text evidence="3">The sequence shown here is derived from an EMBL/GenBank/DDBJ whole genome shotgun (WGS) entry which is preliminary data.</text>
</comment>
<proteinExistence type="predicted"/>
<dbReference type="Proteomes" id="UP001209878">
    <property type="component" value="Unassembled WGS sequence"/>
</dbReference>
<keyword evidence="2" id="KW-0732">Signal</keyword>